<keyword evidence="1" id="KW-0472">Membrane</keyword>
<dbReference type="PANTHER" id="PTHR40940:SF1">
    <property type="entry name" value="PROTEIN BATD"/>
    <property type="match status" value="1"/>
</dbReference>
<accession>A0A9N8MRW6</accession>
<evidence type="ECO:0000256" key="2">
    <source>
        <dbReference type="SAM" id="SignalP"/>
    </source>
</evidence>
<dbReference type="AlphaFoldDB" id="A0A9N8MRW6"/>
<reference evidence="3" key="1">
    <citation type="submission" date="2021-02" db="EMBL/GenBank/DDBJ databases">
        <authorList>
            <person name="Vanwijnsberghe S."/>
        </authorList>
    </citation>
    <scope>NUCLEOTIDE SEQUENCE</scope>
    <source>
        <strain evidence="3">R-70211</strain>
    </source>
</reference>
<dbReference type="InterPro" id="IPR025738">
    <property type="entry name" value="BatD"/>
</dbReference>
<evidence type="ECO:0000313" key="4">
    <source>
        <dbReference type="Proteomes" id="UP000675121"/>
    </source>
</evidence>
<protein>
    <recommendedName>
        <fullName evidence="5">Oxygen tolerance</fullName>
    </recommendedName>
</protein>
<keyword evidence="4" id="KW-1185">Reference proteome</keyword>
<feature type="transmembrane region" description="Helical" evidence="1">
    <location>
        <begin position="299"/>
        <end position="322"/>
    </location>
</feature>
<proteinExistence type="predicted"/>
<keyword evidence="1" id="KW-0812">Transmembrane</keyword>
<gene>
    <name evidence="3" type="ORF">R70211_02866</name>
</gene>
<evidence type="ECO:0008006" key="5">
    <source>
        <dbReference type="Google" id="ProtNLM"/>
    </source>
</evidence>
<comment type="caution">
    <text evidence="3">The sequence shown here is derived from an EMBL/GenBank/DDBJ whole genome shotgun (WGS) entry which is preliminary data.</text>
</comment>
<feature type="signal peptide" evidence="2">
    <location>
        <begin position="1"/>
        <end position="26"/>
    </location>
</feature>
<evidence type="ECO:0000313" key="3">
    <source>
        <dbReference type="EMBL" id="CAE6893618.1"/>
    </source>
</evidence>
<dbReference type="Proteomes" id="UP000675121">
    <property type="component" value="Unassembled WGS sequence"/>
</dbReference>
<feature type="chain" id="PRO_5040265385" description="Oxygen tolerance" evidence="2">
    <location>
        <begin position="27"/>
        <end position="449"/>
    </location>
</feature>
<keyword evidence="2" id="KW-0732">Signal</keyword>
<keyword evidence="1" id="KW-1133">Transmembrane helix</keyword>
<dbReference type="EMBL" id="CAJNAS010000007">
    <property type="protein sequence ID" value="CAE6893618.1"/>
    <property type="molecule type" value="Genomic_DNA"/>
</dbReference>
<organism evidence="3 4">
    <name type="scientific">Paraburkholderia domus</name>
    <dbReference type="NCBI Taxonomy" id="2793075"/>
    <lineage>
        <taxon>Bacteria</taxon>
        <taxon>Pseudomonadati</taxon>
        <taxon>Pseudomonadota</taxon>
        <taxon>Betaproteobacteria</taxon>
        <taxon>Burkholderiales</taxon>
        <taxon>Burkholderiaceae</taxon>
        <taxon>Paraburkholderia</taxon>
    </lineage>
</organism>
<dbReference type="PANTHER" id="PTHR40940">
    <property type="entry name" value="PROTEIN BATD-RELATED"/>
    <property type="match status" value="1"/>
</dbReference>
<evidence type="ECO:0000256" key="1">
    <source>
        <dbReference type="SAM" id="Phobius"/>
    </source>
</evidence>
<sequence length="449" mass="49428">MTAAFLRLLLVIASLGAACASPTVFADPAPRTMVRAHLEPASPVVAGSEVKLVVDLLTTTWFSEAPNWPIFTVADAIVSLPDEQADNLSEDINGVHWFGVSRAYRIAPQAGKTYDIPPFAITVYPGGSNALVQVMTPALKLVATLPPGAQDMAVFFPTAKLTATQTIQPSAQQLRVGDSITRTITQTSSGTESMLIPPVSLGEVDGLKRYAKAPTTRNIVQDRVGLVAGERTDSVTYIADHNGRFKLPPVKIEWWNTKTQSKETIELPGVTFSASAGREKPLFEIPADVMRQGLPHRIIVIHGGQLIAGCLIVLGLFLVVGARGRIAMFLRRAKHRASDARKRWLESDAVAWRKLCAVAGTGEWPRIIPALYRWMDRSGDFGHPARLENLPREDEPKVAELADAVTEHFADGAAREFRWKNTETALRRVWKRRRLQQQERTPLPPLNEY</sequence>
<dbReference type="RefSeq" id="WP_201073593.1">
    <property type="nucleotide sequence ID" value="NZ_CAJNAS010000007.1"/>
</dbReference>
<name>A0A9N8MRW6_9BURK</name>
<dbReference type="PROSITE" id="PS51257">
    <property type="entry name" value="PROKAR_LIPOPROTEIN"/>
    <property type="match status" value="1"/>
</dbReference>